<name>A0ABV2I8V9_9HYPH</name>
<feature type="transmembrane region" description="Helical" evidence="1">
    <location>
        <begin position="55"/>
        <end position="74"/>
    </location>
</feature>
<protein>
    <recommendedName>
        <fullName evidence="4">DUF3971 domain-containing protein</fullName>
    </recommendedName>
</protein>
<keyword evidence="1" id="KW-1133">Transmembrane helix</keyword>
<sequence length="1141" mass="121284">MNDRNDKESFIRGERTRFGRRERVALHRMPSAQTSDPHIVHTRPHHRLPHACARLFLFTVLVLAILCAVAFYIIESGSLDRFLAAKANEQIGTAMPEGYSARVDAAALRLGAGLSLRLNVSGVNLIGPNEKQLASIGVLSFAIDPVSLARGQISVSSVRADDIDVDSSALPSTGTFSLTDHRVDSLPVLVEQIFSRTDFARGILRAAETRSIRLSNIAFPVGSASPGKNVSVDIRDINLNLLPDDVLRIDGEVSLDNTVTGFSLEAIAERGRTKSLQAEVRNVGLTPFLLRRDQDGDAVLGVEGTADMAIALTRAAPDGLPGVVAEVEVSDGRFVADSIARPFSDARLNLTYDTAKQSIELTDSSIDFDGSRFPFTAGILDLDRFRPNAEEAGYALDVLVRGGRFKSREPGLPPLIFDAKFTGEYQSENPRLLLDDIAVSSPQGIMAASFKAVFGDASPELSFGARIERMDTEAVKQLWPFWIARKPREWVSKNLHGGVVTNGDIAVYLPEGRLEGPGIPVNLDETELNIAFDIDDTRITLNNKFPDVNQSDARVKINGGSVDVDIEEGAITVGKGQTLKLSEGTFAIADSHTKPLIGQMDVVLSGSLGNLVTLAAAPPINALNGTDFTPDDFTGLADVNVKASFPLDVPGPLPPSWSVVADVKEGKLQKPVSGYAVSDLAGLLEVIPDRLAFEGEGSANGVPLDIKWSMPLGAGDGSETALWLAADLDDSQREKLAPGLGSYVSGPIAMTMENEDDGSLVTLDLKRTVLSLPWLGWQKPGGVPATLSFHLRKDENDVTVLDDLQLTGSGLSARGQVKIDKDGLLSTTLTHVALSEGDDINVAIQREQSGLDVVVTGRSLMASPLLDNLIAGNGNTGGGSAASGTGDARVHFDIARVSGGGGRQLSGVAGDLVVRRGDLASGSLSATTATGQPVIVDLGAEDGAKTVSVRTSGTGSLLRFLGVYQKMTGGTLDLNMIETSAGWHGLLNLAEFRLLNEEQLKQLLSSPTGANGKSLNATYSNQINETEQRFQRAQAVIDLSDGVLQVSDAFVRGDQVGATFKGVVRDAAGNIDMTGTFMPAYGLNRIFAEIPLFGPLLGNGNDKGLFGITFKLTGKTADPDLVVNPLSAIAPGVFRKIFEFQ</sequence>
<dbReference type="Proteomes" id="UP001549164">
    <property type="component" value="Unassembled WGS sequence"/>
</dbReference>
<evidence type="ECO:0000313" key="3">
    <source>
        <dbReference type="Proteomes" id="UP001549164"/>
    </source>
</evidence>
<proteinExistence type="predicted"/>
<keyword evidence="1" id="KW-0472">Membrane</keyword>
<evidence type="ECO:0000313" key="2">
    <source>
        <dbReference type="EMBL" id="MET3599335.1"/>
    </source>
</evidence>
<reference evidence="2 3" key="1">
    <citation type="submission" date="2024-06" db="EMBL/GenBank/DDBJ databases">
        <title>Genomic Encyclopedia of Type Strains, Phase IV (KMG-IV): sequencing the most valuable type-strain genomes for metagenomic binning, comparative biology and taxonomic classification.</title>
        <authorList>
            <person name="Goeker M."/>
        </authorList>
    </citation>
    <scope>NUCLEOTIDE SEQUENCE [LARGE SCALE GENOMIC DNA]</scope>
    <source>
        <strain evidence="2 3">DSM 28102</strain>
    </source>
</reference>
<organism evidence="2 3">
    <name type="scientific">Martelella mangrovi</name>
    <dbReference type="NCBI Taxonomy" id="1397477"/>
    <lineage>
        <taxon>Bacteria</taxon>
        <taxon>Pseudomonadati</taxon>
        <taxon>Pseudomonadota</taxon>
        <taxon>Alphaproteobacteria</taxon>
        <taxon>Hyphomicrobiales</taxon>
        <taxon>Aurantimonadaceae</taxon>
        <taxon>Martelella</taxon>
    </lineage>
</organism>
<keyword evidence="1" id="KW-0812">Transmembrane</keyword>
<dbReference type="RefSeq" id="WP_354433526.1">
    <property type="nucleotide sequence ID" value="NZ_JBEPLY010000003.1"/>
</dbReference>
<evidence type="ECO:0000256" key="1">
    <source>
        <dbReference type="SAM" id="Phobius"/>
    </source>
</evidence>
<comment type="caution">
    <text evidence="2">The sequence shown here is derived from an EMBL/GenBank/DDBJ whole genome shotgun (WGS) entry which is preliminary data.</text>
</comment>
<keyword evidence="3" id="KW-1185">Reference proteome</keyword>
<dbReference type="EMBL" id="JBEPLY010000003">
    <property type="protein sequence ID" value="MET3599335.1"/>
    <property type="molecule type" value="Genomic_DNA"/>
</dbReference>
<evidence type="ECO:0008006" key="4">
    <source>
        <dbReference type="Google" id="ProtNLM"/>
    </source>
</evidence>
<accession>A0ABV2I8V9</accession>
<gene>
    <name evidence="2" type="ORF">ABID12_001266</name>
</gene>